<comment type="caution">
    <text evidence="2">The sequence shown here is derived from an EMBL/GenBank/DDBJ whole genome shotgun (WGS) entry which is preliminary data.</text>
</comment>
<evidence type="ECO:0000313" key="3">
    <source>
        <dbReference type="Proteomes" id="UP000193920"/>
    </source>
</evidence>
<gene>
    <name evidence="2" type="ORF">LY90DRAFT_506371</name>
</gene>
<evidence type="ECO:0000259" key="1">
    <source>
        <dbReference type="Pfam" id="PF16173"/>
    </source>
</evidence>
<name>A0A1Y2DGX5_9FUNG</name>
<feature type="domain" description="DUF4874" evidence="1">
    <location>
        <begin position="5"/>
        <end position="76"/>
    </location>
</feature>
<reference evidence="2 3" key="1">
    <citation type="submission" date="2016-08" db="EMBL/GenBank/DDBJ databases">
        <title>A Parts List for Fungal Cellulosomes Revealed by Comparative Genomics.</title>
        <authorList>
            <consortium name="DOE Joint Genome Institute"/>
            <person name="Haitjema C.H."/>
            <person name="Gilmore S.P."/>
            <person name="Henske J.K."/>
            <person name="Solomon K.V."/>
            <person name="De Groot R."/>
            <person name="Kuo A."/>
            <person name="Mondo S.J."/>
            <person name="Salamov A.A."/>
            <person name="Labutti K."/>
            <person name="Zhao Z."/>
            <person name="Chiniquy J."/>
            <person name="Barry K."/>
            <person name="Brewer H.M."/>
            <person name="Purvine S.O."/>
            <person name="Wright A.T."/>
            <person name="Boxma B."/>
            <person name="Van Alen T."/>
            <person name="Hackstein J.H."/>
            <person name="Baker S.E."/>
            <person name="Grigoriev I.V."/>
            <person name="O'Malley M.A."/>
        </authorList>
    </citation>
    <scope>NUCLEOTIDE SEQUENCE [LARGE SCALE GENOMIC DNA]</scope>
    <source>
        <strain evidence="2 3">G1</strain>
    </source>
</reference>
<dbReference type="InterPro" id="IPR032379">
    <property type="entry name" value="DUF4874"/>
</dbReference>
<keyword evidence="3" id="KW-1185">Reference proteome</keyword>
<dbReference type="STRING" id="1754190.A0A1Y2DGX5"/>
<evidence type="ECO:0000313" key="2">
    <source>
        <dbReference type="EMBL" id="ORY57965.1"/>
    </source>
</evidence>
<dbReference type="AlphaFoldDB" id="A0A1Y2DGX5"/>
<accession>A0A1Y2DGX5</accession>
<dbReference type="EMBL" id="MCOG01000068">
    <property type="protein sequence ID" value="ORY57965.1"/>
    <property type="molecule type" value="Genomic_DNA"/>
</dbReference>
<protein>
    <recommendedName>
        <fullName evidence="1">DUF4874 domain-containing protein</fullName>
    </recommendedName>
</protein>
<sequence length="153" mass="17948">MERYSLDEEVLTFLDNYLKQIKDSHITIIIRFAYNLGFKDDVSKDPSIDIVKNHQKHVSGILKKYDNIIASVECGLFEILPESITLSVRTPKIYCDWAYIDLSKIISHITKMNEKAYRVGIFNDKYLASKSDLDTYKLREKEVKWLKNQVKHT</sequence>
<proteinExistence type="predicted"/>
<organism evidence="2 3">
    <name type="scientific">Neocallimastix californiae</name>
    <dbReference type="NCBI Taxonomy" id="1754190"/>
    <lineage>
        <taxon>Eukaryota</taxon>
        <taxon>Fungi</taxon>
        <taxon>Fungi incertae sedis</taxon>
        <taxon>Chytridiomycota</taxon>
        <taxon>Chytridiomycota incertae sedis</taxon>
        <taxon>Neocallimastigomycetes</taxon>
        <taxon>Neocallimastigales</taxon>
        <taxon>Neocallimastigaceae</taxon>
        <taxon>Neocallimastix</taxon>
    </lineage>
</organism>
<dbReference type="Pfam" id="PF16173">
    <property type="entry name" value="DUF4874"/>
    <property type="match status" value="1"/>
</dbReference>
<dbReference type="OrthoDB" id="6085154at2759"/>
<dbReference type="Proteomes" id="UP000193920">
    <property type="component" value="Unassembled WGS sequence"/>
</dbReference>